<evidence type="ECO:0000256" key="1">
    <source>
        <dbReference type="SAM" id="MobiDB-lite"/>
    </source>
</evidence>
<organism evidence="2 3">
    <name type="scientific">Acuticoccus sediminis</name>
    <dbReference type="NCBI Taxonomy" id="2184697"/>
    <lineage>
        <taxon>Bacteria</taxon>
        <taxon>Pseudomonadati</taxon>
        <taxon>Pseudomonadota</taxon>
        <taxon>Alphaproteobacteria</taxon>
        <taxon>Hyphomicrobiales</taxon>
        <taxon>Amorphaceae</taxon>
        <taxon>Acuticoccus</taxon>
    </lineage>
</organism>
<feature type="region of interest" description="Disordered" evidence="1">
    <location>
        <begin position="1"/>
        <end position="26"/>
    </location>
</feature>
<reference evidence="2 3" key="1">
    <citation type="submission" date="2018-05" db="EMBL/GenBank/DDBJ databases">
        <title>Acuticoccus sediminis sp. nov., isolated from deep-sea sediment of Indian Ocean.</title>
        <authorList>
            <person name="Liu X."/>
            <person name="Lai Q."/>
            <person name="Du Y."/>
            <person name="Sun F."/>
            <person name="Zhang X."/>
            <person name="Wang S."/>
            <person name="Shao Z."/>
        </authorList>
    </citation>
    <scope>NUCLEOTIDE SEQUENCE [LARGE SCALE GENOMIC DNA]</scope>
    <source>
        <strain evidence="2 3">PTG4-2</strain>
    </source>
</reference>
<gene>
    <name evidence="2" type="ORF">DLJ53_13215</name>
</gene>
<name>A0A8B2NUZ6_9HYPH</name>
<dbReference type="Proteomes" id="UP000249590">
    <property type="component" value="Unassembled WGS sequence"/>
</dbReference>
<accession>A0A8B2NUZ6</accession>
<keyword evidence="3" id="KW-1185">Reference proteome</keyword>
<dbReference type="EMBL" id="QHHQ01000002">
    <property type="protein sequence ID" value="RAI02319.1"/>
    <property type="molecule type" value="Genomic_DNA"/>
</dbReference>
<feature type="compositionally biased region" description="Basic and acidic residues" evidence="1">
    <location>
        <begin position="1"/>
        <end position="15"/>
    </location>
</feature>
<dbReference type="RefSeq" id="WP_111345836.1">
    <property type="nucleotide sequence ID" value="NZ_QHHQ01000002.1"/>
</dbReference>
<protein>
    <submittedName>
        <fullName evidence="2">Uncharacterized protein</fullName>
    </submittedName>
</protein>
<evidence type="ECO:0000313" key="2">
    <source>
        <dbReference type="EMBL" id="RAI02319.1"/>
    </source>
</evidence>
<dbReference type="OrthoDB" id="3909977at2"/>
<evidence type="ECO:0000313" key="3">
    <source>
        <dbReference type="Proteomes" id="UP000249590"/>
    </source>
</evidence>
<comment type="caution">
    <text evidence="2">The sequence shown here is derived from an EMBL/GenBank/DDBJ whole genome shotgun (WGS) entry which is preliminary data.</text>
</comment>
<sequence>MADEHRDLDPRDRGMAPEPAVERAAPPCCPYAAPQIRPAPAVELRAAAGAAPGDIAIIEGVEIAQVVQSLDNDVPLIAGKTTIVRIYVDPQSFTAPAIVTGEIAWRRGTGGWSFLPAMNRVDVGPAVASDLHDRRHDAAASLNFKLPADAVREGDLSIRLNRLMVPGGADVPFDGLGPTADLPGVETALTVSFRGAPVLRIRAVGLRYHSVRDATVITPDATHFAHLRSFLVRTYPTAEVEWSQIVVDGDNLVPQVAGGFPAFQSNLVNAQLLAIRAREVASGRDPRTHYYGLVDFEGGSSFMRGAAIYDEMTEVFGPVACGPCGVPSFWVWDTDPTFADWYGCHELSHTFQRRHPGFPPANQPPDPLEKTWPYPGGFITDNSVAEQRKHHVGFDVGDPDLGLPMAALPGSVWHDVMTYADRQWMSAYTFNAILDQLLHEDAVLAPQIS</sequence>
<proteinExistence type="predicted"/>
<dbReference type="AlphaFoldDB" id="A0A8B2NUZ6"/>
<feature type="compositionally biased region" description="Low complexity" evidence="1">
    <location>
        <begin position="16"/>
        <end position="26"/>
    </location>
</feature>